<dbReference type="GO" id="GO:0009279">
    <property type="term" value="C:cell outer membrane"/>
    <property type="evidence" value="ECO:0007669"/>
    <property type="project" value="UniProtKB-SubCell"/>
</dbReference>
<protein>
    <submittedName>
        <fullName evidence="15">Ligand-gated channel</fullName>
    </submittedName>
</protein>
<keyword evidence="9 10" id="KW-0998">Cell outer membrane</keyword>
<dbReference type="InterPro" id="IPR037066">
    <property type="entry name" value="Plug_dom_sf"/>
</dbReference>
<keyword evidence="5 10" id="KW-0812">Transmembrane</keyword>
<dbReference type="Gene3D" id="2.170.130.10">
    <property type="entry name" value="TonB-dependent receptor, plug domain"/>
    <property type="match status" value="1"/>
</dbReference>
<dbReference type="InParanoid" id="A0A2G4YSI4"/>
<organism evidence="15 16">
    <name type="scientific">Paremcibacter congregatus</name>
    <dbReference type="NCBI Taxonomy" id="2043170"/>
    <lineage>
        <taxon>Bacteria</taxon>
        <taxon>Pseudomonadati</taxon>
        <taxon>Pseudomonadota</taxon>
        <taxon>Alphaproteobacteria</taxon>
        <taxon>Emcibacterales</taxon>
        <taxon>Emcibacteraceae</taxon>
        <taxon>Paremcibacter</taxon>
    </lineage>
</organism>
<dbReference type="SMART" id="SM00965">
    <property type="entry name" value="STN"/>
    <property type="match status" value="1"/>
</dbReference>
<dbReference type="Proteomes" id="UP000229730">
    <property type="component" value="Unassembled WGS sequence"/>
</dbReference>
<feature type="signal peptide" evidence="13">
    <location>
        <begin position="1"/>
        <end position="32"/>
    </location>
</feature>
<dbReference type="InterPro" id="IPR039426">
    <property type="entry name" value="TonB-dep_rcpt-like"/>
</dbReference>
<comment type="subcellular location">
    <subcellularLocation>
        <location evidence="1 10">Cell outer membrane</location>
        <topology evidence="1 10">Multi-pass membrane protein</topology>
    </subcellularLocation>
</comment>
<evidence type="ECO:0000313" key="16">
    <source>
        <dbReference type="Proteomes" id="UP000229730"/>
    </source>
</evidence>
<dbReference type="EMBL" id="PDEM01000016">
    <property type="protein sequence ID" value="PHZ85210.1"/>
    <property type="molecule type" value="Genomic_DNA"/>
</dbReference>
<keyword evidence="16" id="KW-1185">Reference proteome</keyword>
<evidence type="ECO:0000256" key="9">
    <source>
        <dbReference type="ARBA" id="ARBA00023237"/>
    </source>
</evidence>
<reference evidence="15 16" key="1">
    <citation type="submission" date="2017-10" db="EMBL/GenBank/DDBJ databases">
        <title>Frigbacter circumglobatus gen. nov. sp. nov., isolated from sediment cultured in situ.</title>
        <authorList>
            <person name="Zhao Z."/>
        </authorList>
    </citation>
    <scope>NUCLEOTIDE SEQUENCE [LARGE SCALE GENOMIC DNA]</scope>
    <source>
        <strain evidence="15 16">ZYL</strain>
    </source>
</reference>
<dbReference type="Pfam" id="PF00593">
    <property type="entry name" value="TonB_dep_Rec_b-barrel"/>
    <property type="match status" value="1"/>
</dbReference>
<keyword evidence="8 10" id="KW-0472">Membrane</keyword>
<dbReference type="SUPFAM" id="SSF56935">
    <property type="entry name" value="Porins"/>
    <property type="match status" value="1"/>
</dbReference>
<gene>
    <name evidence="15" type="ORF">CRD36_07315</name>
</gene>
<dbReference type="Pfam" id="PF07660">
    <property type="entry name" value="STN"/>
    <property type="match status" value="1"/>
</dbReference>
<dbReference type="InterPro" id="IPR012910">
    <property type="entry name" value="Plug_dom"/>
</dbReference>
<evidence type="ECO:0000256" key="12">
    <source>
        <dbReference type="SAM" id="MobiDB-lite"/>
    </source>
</evidence>
<accession>A0A2G4YSI4</accession>
<keyword evidence="7 11" id="KW-0798">TonB box</keyword>
<dbReference type="Pfam" id="PF07715">
    <property type="entry name" value="Plug"/>
    <property type="match status" value="1"/>
</dbReference>
<dbReference type="PANTHER" id="PTHR47234:SF3">
    <property type="entry name" value="SECRETIN_TONB SHORT N-TERMINAL DOMAIN-CONTAINING PROTEIN"/>
    <property type="match status" value="1"/>
</dbReference>
<evidence type="ECO:0000256" key="10">
    <source>
        <dbReference type="PROSITE-ProRule" id="PRU01360"/>
    </source>
</evidence>
<comment type="similarity">
    <text evidence="10 11">Belongs to the TonB-dependent receptor family.</text>
</comment>
<keyword evidence="4" id="KW-0410">Iron transport</keyword>
<comment type="caution">
    <text evidence="15">The sequence shown here is derived from an EMBL/GenBank/DDBJ whole genome shotgun (WGS) entry which is preliminary data.</text>
</comment>
<proteinExistence type="inferred from homology"/>
<dbReference type="AlphaFoldDB" id="A0A2G4YSI4"/>
<dbReference type="InterPro" id="IPR011662">
    <property type="entry name" value="Secretin/TonB_short_N"/>
</dbReference>
<keyword evidence="6" id="KW-0408">Iron</keyword>
<keyword evidence="3 10" id="KW-1134">Transmembrane beta strand</keyword>
<evidence type="ECO:0000256" key="8">
    <source>
        <dbReference type="ARBA" id="ARBA00023136"/>
    </source>
</evidence>
<feature type="compositionally biased region" description="Polar residues" evidence="12">
    <location>
        <begin position="114"/>
        <end position="124"/>
    </location>
</feature>
<dbReference type="PANTHER" id="PTHR47234">
    <property type="match status" value="1"/>
</dbReference>
<dbReference type="GO" id="GO:0006826">
    <property type="term" value="P:iron ion transport"/>
    <property type="evidence" value="ECO:0007669"/>
    <property type="project" value="UniProtKB-KW"/>
</dbReference>
<dbReference type="InterPro" id="IPR000531">
    <property type="entry name" value="Beta-barrel_TonB"/>
</dbReference>
<keyword evidence="4" id="KW-0406">Ion transport</keyword>
<dbReference type="CDD" id="cd01347">
    <property type="entry name" value="ligand_gated_channel"/>
    <property type="match status" value="1"/>
</dbReference>
<name>A0A2G4YSI4_9PROT</name>
<keyword evidence="13" id="KW-0732">Signal</keyword>
<evidence type="ECO:0000256" key="2">
    <source>
        <dbReference type="ARBA" id="ARBA00022448"/>
    </source>
</evidence>
<evidence type="ECO:0000256" key="1">
    <source>
        <dbReference type="ARBA" id="ARBA00004571"/>
    </source>
</evidence>
<dbReference type="RefSeq" id="WP_099472098.1">
    <property type="nucleotide sequence ID" value="NZ_CP041025.1"/>
</dbReference>
<evidence type="ECO:0000256" key="4">
    <source>
        <dbReference type="ARBA" id="ARBA00022496"/>
    </source>
</evidence>
<evidence type="ECO:0000259" key="14">
    <source>
        <dbReference type="SMART" id="SM00965"/>
    </source>
</evidence>
<feature type="chain" id="PRO_5013754247" evidence="13">
    <location>
        <begin position="33"/>
        <end position="933"/>
    </location>
</feature>
<evidence type="ECO:0000256" key="5">
    <source>
        <dbReference type="ARBA" id="ARBA00022692"/>
    </source>
</evidence>
<evidence type="ECO:0000256" key="13">
    <source>
        <dbReference type="SAM" id="SignalP"/>
    </source>
</evidence>
<dbReference type="PROSITE" id="PS52016">
    <property type="entry name" value="TONB_DEPENDENT_REC_3"/>
    <property type="match status" value="1"/>
</dbReference>
<feature type="domain" description="Secretin/TonB short N-terminal" evidence="14">
    <location>
        <begin position="61"/>
        <end position="111"/>
    </location>
</feature>
<evidence type="ECO:0000256" key="7">
    <source>
        <dbReference type="ARBA" id="ARBA00023077"/>
    </source>
</evidence>
<keyword evidence="2 10" id="KW-0813">Transport</keyword>
<dbReference type="Gene3D" id="3.55.50.30">
    <property type="match status" value="1"/>
</dbReference>
<dbReference type="OrthoDB" id="7483329at2"/>
<evidence type="ECO:0000256" key="11">
    <source>
        <dbReference type="RuleBase" id="RU003357"/>
    </source>
</evidence>
<dbReference type="Gene3D" id="2.40.170.20">
    <property type="entry name" value="TonB-dependent receptor, beta-barrel domain"/>
    <property type="match status" value="1"/>
</dbReference>
<feature type="region of interest" description="Disordered" evidence="12">
    <location>
        <begin position="114"/>
        <end position="133"/>
    </location>
</feature>
<dbReference type="InterPro" id="IPR036942">
    <property type="entry name" value="Beta-barrel_TonB_sf"/>
</dbReference>
<evidence type="ECO:0000313" key="15">
    <source>
        <dbReference type="EMBL" id="PHZ85210.1"/>
    </source>
</evidence>
<evidence type="ECO:0000256" key="6">
    <source>
        <dbReference type="ARBA" id="ARBA00023004"/>
    </source>
</evidence>
<evidence type="ECO:0000256" key="3">
    <source>
        <dbReference type="ARBA" id="ARBA00022452"/>
    </source>
</evidence>
<sequence>MKNTPLSRCLARHLLVGASSLVLLSAAAPALAQDYAQDYTFNIASTSLGKALIRFSEKTDLQVIYVDPEIAKASTRGISGTMSVEDALKQLLAGTSYGYEISGKNVRIFNQTQTPADSTTSQTTGGAGNDAANNGALEEIVTIGTRRKGRTVADSNVPVDVLNASDLAATGLTETNQLLANLLPSFNFPQSAVNDGTDHVRPAQLRGLAPDHTLVLVNGKRRHSSAMLNLNGSAGRGSTSVDLNMIPANAIKRIEVLRDGAAAQYGSDAIAGVINIVLNDAPEGVTMSATYGQHVTTMDGVPQLESVTIGDDGNLVFKTGKDRTRNDGETLTLRGNLGLPIGEEGFFNLSFEYRDRNPTNRSDYDSREIYDRIDGALDPRELTYDRYNTRYGNSAVEDVNVFFNAGVPINDTFETYFSGSIGKRTGESGGFNRLAGNSRNVPEIYPDGFLPLITSDIDDKSLSGGVRGEIAGWDADFSATYGENKFAFGVINSLNTSLGPNSPTEFKAGTLKNSQMTLNAEMNKLLEFGLANPVNVAFGVEYRNEKYKIGAGEVASYIKGDFDGAAGSQVFPGFTPESEVDDGRHSIGAYIEFDADLTERLNVAIAGRFEDYSDFGSTVNGKIATRYELTEELAFRGAVSTGYRAPSLAQQFFTSIATVFVDGVPTETGTFRPSSDVARSLGSPGLDAEKSLNFSAGFIWQPVDGLSVTVDYYNIKIDDRIVLSSNLSGAGVEALLAGTGANRARFFLNGIDSRTQGVDLVANYIMDLEDWGQLTLNAGFNYNNSKVTDVVNPPSQLADIGVEQDNLFDFNEFRRFEKGSPETKLNLSASWFWEQLRLTARTTRYGETHDPSSNPDRYEVLAPAWVTDIDVSYEFTENISVAVGANNVFDVYPEATRDIVTDVTTFSRIFPYSGFTPYGFNGRYLYARLTARY</sequence>